<dbReference type="AlphaFoldDB" id="C0EFI0"/>
<accession>C0EFI0</accession>
<dbReference type="EMBL" id="ACEC01000091">
    <property type="protein sequence ID" value="EEG29789.1"/>
    <property type="molecule type" value="Genomic_DNA"/>
</dbReference>
<proteinExistence type="predicted"/>
<protein>
    <recommendedName>
        <fullName evidence="3">Polyketide cyclase/dehydrase</fullName>
    </recommendedName>
</protein>
<organism evidence="1 2">
    <name type="scientific">[Clostridium] methylpentosum DSM 5476</name>
    <dbReference type="NCBI Taxonomy" id="537013"/>
    <lineage>
        <taxon>Bacteria</taxon>
        <taxon>Bacillati</taxon>
        <taxon>Bacillota</taxon>
        <taxon>Clostridia</taxon>
        <taxon>Eubacteriales</taxon>
        <taxon>Oscillospiraceae</taxon>
        <taxon>Oscillospiraceae incertae sedis</taxon>
    </lineage>
</organism>
<keyword evidence="2" id="KW-1185">Reference proteome</keyword>
<evidence type="ECO:0000313" key="2">
    <source>
        <dbReference type="Proteomes" id="UP000003340"/>
    </source>
</evidence>
<evidence type="ECO:0000313" key="1">
    <source>
        <dbReference type="EMBL" id="EEG29789.1"/>
    </source>
</evidence>
<dbReference type="Pfam" id="PF10604">
    <property type="entry name" value="Polyketide_cyc2"/>
    <property type="match status" value="1"/>
</dbReference>
<dbReference type="eggNOG" id="ENOG5032RQA">
    <property type="taxonomic scope" value="Bacteria"/>
</dbReference>
<evidence type="ECO:0008006" key="3">
    <source>
        <dbReference type="Google" id="ProtNLM"/>
    </source>
</evidence>
<dbReference type="STRING" id="537013.CLOSTMETH_02622"/>
<name>C0EFI0_9FIRM</name>
<dbReference type="InterPro" id="IPR019587">
    <property type="entry name" value="Polyketide_cyclase/dehydratase"/>
</dbReference>
<gene>
    <name evidence="1" type="ORF">CLOSTMETH_02622</name>
</gene>
<reference evidence="1 2" key="1">
    <citation type="submission" date="2009-01" db="EMBL/GenBank/DDBJ databases">
        <authorList>
            <person name="Fulton L."/>
            <person name="Clifton S."/>
            <person name="Fulton B."/>
            <person name="Xu J."/>
            <person name="Minx P."/>
            <person name="Pepin K.H."/>
            <person name="Johnson M."/>
            <person name="Bhonagiri V."/>
            <person name="Nash W.E."/>
            <person name="Mardis E.R."/>
            <person name="Wilson R.K."/>
        </authorList>
    </citation>
    <scope>NUCLEOTIDE SEQUENCE [LARGE SCALE GENOMIC DNA]</scope>
    <source>
        <strain evidence="1 2">DSM 5476</strain>
    </source>
</reference>
<comment type="caution">
    <text evidence="1">The sequence shown here is derived from an EMBL/GenBank/DDBJ whole genome shotgun (WGS) entry which is preliminary data.</text>
</comment>
<dbReference type="InterPro" id="IPR023393">
    <property type="entry name" value="START-like_dom_sf"/>
</dbReference>
<dbReference type="Proteomes" id="UP000003340">
    <property type="component" value="Unassembled WGS sequence"/>
</dbReference>
<sequence length="134" mass="15254">MKTSTITAEFAAPPAQVWAIVTDQQNTGWRSDLDRVEVVSDTEFVEYTKRGFATHFRITDIEPVKTYAFSMENQNFTGEWRRDLFRNISRGLPNCIYRAVEDEKTDDASGCTRLHESPKNAAKVCPRSGDCIRA</sequence>
<dbReference type="SUPFAM" id="SSF55961">
    <property type="entry name" value="Bet v1-like"/>
    <property type="match status" value="1"/>
</dbReference>
<dbReference type="Gene3D" id="3.30.530.20">
    <property type="match status" value="1"/>
</dbReference>
<reference evidence="1 2" key="2">
    <citation type="submission" date="2009-02" db="EMBL/GenBank/DDBJ databases">
        <title>Draft genome sequence of Clostridium methylpentosum (DSM 5476).</title>
        <authorList>
            <person name="Sudarsanam P."/>
            <person name="Ley R."/>
            <person name="Guruge J."/>
            <person name="Turnbaugh P.J."/>
            <person name="Mahowald M."/>
            <person name="Liep D."/>
            <person name="Gordon J."/>
        </authorList>
    </citation>
    <scope>NUCLEOTIDE SEQUENCE [LARGE SCALE GENOMIC DNA]</scope>
    <source>
        <strain evidence="1 2">DSM 5476</strain>
    </source>
</reference>
<dbReference type="HOGENOM" id="CLU_1892555_0_0_9"/>